<sequence>MKLPFIFRTLFKCGIALLLSSISNVSCDIFDYSNYIDINDEYIPSYVDVAYGTIPNGGVYRFLHTTTDYVIRVKAGKLNLTTIMLINNIPADIFVEEFIRDDKEVVTITSYGKSILYNMERLFVELSSNECKYITQEERDDFVGGPVMLRTDLLEKYMHPVIDSTITSRDGRLTILYSVGNKGYDKKESSFSFLWYNQLDFIISPLLNIDGVSRMAMGKAVMLTSRITSFLPQVRQNGIIFTIDKTGDREYFLKMVPSDCGAAASRNMISESVKIGQILPIPAMDRPDTVIMDISMETEPSFDVVVLDNVKKGNLLLYGQQSFLPIREVQNLYVKIRDVSNDADIYSVKDDEFIAYVEKFYSSGTIMYVTVNTKKLESPDGAETRIIFKNENVDGIVHYREIGDDEFESYNSLVYDIYRIWPVQHEIPTHLRGLDMSEISPLITVAYETGFGV</sequence>
<reference evidence="3" key="2">
    <citation type="journal article" date="2020" name="Data Brief">
        <title>Transcriptome dataset of Babesia bovis life stages within vertebrate and invertebrate hosts.</title>
        <authorList>
            <person name="Ueti M.W."/>
            <person name="Johnson W.C."/>
            <person name="Kappmeyer L.S."/>
            <person name="Herndon D.R."/>
            <person name="Mousel M.R."/>
            <person name="Reif K.E."/>
            <person name="Taus N.S."/>
            <person name="Ifeonu O.O."/>
            <person name="Silva J.C."/>
            <person name="Suarez C.E."/>
            <person name="Brayton K.A."/>
        </authorList>
    </citation>
    <scope>NUCLEOTIDE SEQUENCE [LARGE SCALE GENOMIC DNA]</scope>
</reference>
<feature type="signal peptide" evidence="1">
    <location>
        <begin position="1"/>
        <end position="27"/>
    </location>
</feature>
<evidence type="ECO:0000256" key="1">
    <source>
        <dbReference type="SAM" id="SignalP"/>
    </source>
</evidence>
<comment type="caution">
    <text evidence="2">The sequence shown here is derived from an EMBL/GenBank/DDBJ whole genome shotgun (WGS) entry which is preliminary data.</text>
</comment>
<accession>A7AQ52</accession>
<organism evidence="2 3">
    <name type="scientific">Babesia bovis</name>
    <dbReference type="NCBI Taxonomy" id="5865"/>
    <lineage>
        <taxon>Eukaryota</taxon>
        <taxon>Sar</taxon>
        <taxon>Alveolata</taxon>
        <taxon>Apicomplexa</taxon>
        <taxon>Aconoidasida</taxon>
        <taxon>Piroplasmida</taxon>
        <taxon>Babesiidae</taxon>
        <taxon>Babesia</taxon>
    </lineage>
</organism>
<dbReference type="RefSeq" id="XP_001612254.1">
    <property type="nucleotide sequence ID" value="XM_001612204.1"/>
</dbReference>
<dbReference type="GeneID" id="5480514"/>
<protein>
    <submittedName>
        <fullName evidence="2">Uncharacterized protein</fullName>
    </submittedName>
</protein>
<dbReference type="EMBL" id="AAXT01000001">
    <property type="protein sequence ID" value="EDO08686.1"/>
    <property type="molecule type" value="Genomic_DNA"/>
</dbReference>
<reference evidence="3" key="3">
    <citation type="journal article" date="2021" name="Int. J. Parasitol.">
        <title>Comparative analysis of gene expression between Babesia bovis blood stages and kinetes allowed by improved genome annotation.</title>
        <authorList>
            <person name="Ueti M.W."/>
            <person name="Johnson W.C."/>
            <person name="Kappmeyer L.S."/>
            <person name="Herndon D.R."/>
            <person name="Mousel M.R."/>
            <person name="Reif K.E."/>
            <person name="Taus N.S."/>
            <person name="Ifeonu O.O."/>
            <person name="Silva J.C."/>
            <person name="Suarez C.E."/>
            <person name="Brayton K.A."/>
        </authorList>
    </citation>
    <scope>NUCLEOTIDE SEQUENCE [LARGE SCALE GENOMIC DNA]</scope>
</reference>
<reference evidence="2 3" key="1">
    <citation type="journal article" date="2007" name="PLoS Pathog.">
        <title>Genome sequence of Babesia bovis and comparative analysis of apicomplexan hemoprotozoa.</title>
        <authorList>
            <person name="Brayton K.A."/>
            <person name="Lau A.O.T."/>
            <person name="Herndon D.R."/>
            <person name="Hannick L."/>
            <person name="Kappmeyer L.S."/>
            <person name="Berens S.J."/>
            <person name="Bidwell S.L."/>
            <person name="Brown W.C."/>
            <person name="Crabtree J."/>
            <person name="Fadrosh D."/>
            <person name="Feldblum T."/>
            <person name="Forberger H.A."/>
            <person name="Haas B.J."/>
            <person name="Howell J.M."/>
            <person name="Khouri H."/>
            <person name="Koo H."/>
            <person name="Mann D.J."/>
            <person name="Norimine J."/>
            <person name="Paulsen I.T."/>
            <person name="Radune D."/>
            <person name="Ren Q."/>
            <person name="Smith R.K. Jr."/>
            <person name="Suarez C.E."/>
            <person name="White O."/>
            <person name="Wortman J.R."/>
            <person name="Knowles D.P. Jr."/>
            <person name="McElwain T.F."/>
            <person name="Nene V.M."/>
        </authorList>
    </citation>
    <scope>NUCLEOTIDE SEQUENCE [LARGE SCALE GENOMIC DNA]</scope>
    <source>
        <strain evidence="2">T2Bo</strain>
    </source>
</reference>
<gene>
    <name evidence="2" type="ORF">BBOV_III011340</name>
</gene>
<dbReference type="VEuPathDB" id="PiroplasmaDB:BBOV_III011340"/>
<dbReference type="AlphaFoldDB" id="A7AQ52"/>
<name>A7AQ52_BABBO</name>
<keyword evidence="1" id="KW-0732">Signal</keyword>
<evidence type="ECO:0000313" key="3">
    <source>
        <dbReference type="Proteomes" id="UP000002173"/>
    </source>
</evidence>
<feature type="chain" id="PRO_5002704262" evidence="1">
    <location>
        <begin position="28"/>
        <end position="453"/>
    </location>
</feature>
<keyword evidence="3" id="KW-1185">Reference proteome</keyword>
<dbReference type="InParanoid" id="A7AQ52"/>
<evidence type="ECO:0000313" key="2">
    <source>
        <dbReference type="EMBL" id="EDO08686.1"/>
    </source>
</evidence>
<dbReference type="Proteomes" id="UP000002173">
    <property type="component" value="Unassembled WGS sequence"/>
</dbReference>
<dbReference type="KEGG" id="bbo:BBOV_III011340"/>
<proteinExistence type="predicted"/>